<dbReference type="GO" id="GO:0000155">
    <property type="term" value="F:phosphorelay sensor kinase activity"/>
    <property type="evidence" value="ECO:0007669"/>
    <property type="project" value="InterPro"/>
</dbReference>
<feature type="domain" description="PAC" evidence="10">
    <location>
        <begin position="615"/>
        <end position="669"/>
    </location>
</feature>
<keyword evidence="6" id="KW-0812">Transmembrane</keyword>
<sequence length="1049" mass="113860">MYRRFARFKICVLGPLLVLLFLAVPVATPAQDAPGPEEATSDRPLVRVPWSPYAGIYEMQSDGTLTGYFAELARLVADEAGFDVEFVGYESTPDVVAAQMVGDTDMLAGASGEQALRRTNILSSPVLKSSVYLIARIDAPADWSPETLEGARIGVIRNTTGSEPGALAERNTILPYGGVEDALGALLLGQIDAVVSVRKVIFDTLRQWRLDHRVRTVGPPLMEPEHYVLLHQSRAELMPRINAALARLQDSGALTQLGERWGLGLAAPVPDVLTVGVSHFPPYQVVTEDGTLTGFGVEGLRDLAERAGIQLQFKQISAEEWAAGPAPDRYDILPPISVNADRQRRMDFTTPIQQSPYSIFVRAGNGEGIAALDDLVGLRVGVGEQNVARARAEAHGGLDLEVYDNAGGLLDGLLAGEVDAILYPTMTVRRLAASGGFETRIEEVRPPFEVTERAIALRPGLATVRERLNGVIPGYLSSEQYIALREDWLGTPEFWTPERLRMAQIGVVLISLLVIAAFLVQNVLARRNAERLAAETRQVSNRLTAILDAAQSGVIGLTAGGQIAAVNPCGRLMLGEMDRPMPFPWPEALAFIDPEKMVPVGANTPVARAMGGEVLRGETALLRRADSDEPRYVRVSTAPVKARDAGDVATVVILDDITEQERNRQQMERSGRLDALGQLTGGVAHDFNNILATIEYAVQLVKSEASPRMMPFLDTAHASVRRGAELTKRLLAFAKRQPGMESSVRTSRVLADFRDLAAPTIEKSIDLIINDEDEDLRVFCDVGQLENALLNLVLNSRDAIIASGMGDRISVSVRSLSEVDSRSSLYRSGGGEDDGQNLRYVEFSVTDNGPGMTEEVRRRAIDPFFTTKGQNSGTGLGLSMVYGFVEQSNGELRIYSEEGLGTTVSLVLPRGTENNRREAPHKRAKAPKGQGQRILVVEDEESLLSIVTEVVRSLNYEVLPASSGREALDLVEAGEPFDLLLTDVVMPGGIGGFKLAAEVRKRRPDMPVVYMTGYSGLLEVEMGEVVAPTLQKPCPPVDLAKTLKQELEG</sequence>
<evidence type="ECO:0000313" key="11">
    <source>
        <dbReference type="EMBL" id="SLN36269.1"/>
    </source>
</evidence>
<dbReference type="Gene3D" id="3.40.50.2300">
    <property type="match status" value="1"/>
</dbReference>
<evidence type="ECO:0000256" key="2">
    <source>
        <dbReference type="ARBA" id="ARBA00012438"/>
    </source>
</evidence>
<dbReference type="AlphaFoldDB" id="A0A1X6YZW9"/>
<evidence type="ECO:0000259" key="10">
    <source>
        <dbReference type="PROSITE" id="PS50113"/>
    </source>
</evidence>
<dbReference type="SUPFAM" id="SSF47384">
    <property type="entry name" value="Homodimeric domain of signal transducing histidine kinase"/>
    <property type="match status" value="1"/>
</dbReference>
<dbReference type="EMBL" id="FWFN01000003">
    <property type="protein sequence ID" value="SLN36269.1"/>
    <property type="molecule type" value="Genomic_DNA"/>
</dbReference>
<gene>
    <name evidence="11" type="ORF">PSM7751_01557</name>
</gene>
<dbReference type="SUPFAM" id="SSF55874">
    <property type="entry name" value="ATPase domain of HSP90 chaperone/DNA topoisomerase II/histidine kinase"/>
    <property type="match status" value="1"/>
</dbReference>
<dbReference type="InterPro" id="IPR003594">
    <property type="entry name" value="HATPase_dom"/>
</dbReference>
<dbReference type="InterPro" id="IPR001789">
    <property type="entry name" value="Sig_transdc_resp-reg_receiver"/>
</dbReference>
<dbReference type="InterPro" id="IPR035965">
    <property type="entry name" value="PAS-like_dom_sf"/>
</dbReference>
<evidence type="ECO:0000256" key="1">
    <source>
        <dbReference type="ARBA" id="ARBA00000085"/>
    </source>
</evidence>
<dbReference type="SUPFAM" id="SSF55785">
    <property type="entry name" value="PYP-like sensor domain (PAS domain)"/>
    <property type="match status" value="1"/>
</dbReference>
<proteinExistence type="predicted"/>
<keyword evidence="6" id="KW-1133">Transmembrane helix</keyword>
<dbReference type="Pfam" id="PF00072">
    <property type="entry name" value="Response_reg"/>
    <property type="match status" value="1"/>
</dbReference>
<evidence type="ECO:0000313" key="12">
    <source>
        <dbReference type="Proteomes" id="UP000193963"/>
    </source>
</evidence>
<dbReference type="OrthoDB" id="9796100at2"/>
<dbReference type="SMART" id="SM00448">
    <property type="entry name" value="REC"/>
    <property type="match status" value="1"/>
</dbReference>
<dbReference type="Pfam" id="PF00497">
    <property type="entry name" value="SBP_bac_3"/>
    <property type="match status" value="2"/>
</dbReference>
<dbReference type="SMART" id="SM00387">
    <property type="entry name" value="HATPase_c"/>
    <property type="match status" value="1"/>
</dbReference>
<keyword evidence="12" id="KW-1185">Reference proteome</keyword>
<dbReference type="PANTHER" id="PTHR43065">
    <property type="entry name" value="SENSOR HISTIDINE KINASE"/>
    <property type="match status" value="1"/>
</dbReference>
<evidence type="ECO:0000256" key="6">
    <source>
        <dbReference type="SAM" id="Phobius"/>
    </source>
</evidence>
<dbReference type="Gene3D" id="3.30.565.10">
    <property type="entry name" value="Histidine kinase-like ATPase, C-terminal domain"/>
    <property type="match status" value="1"/>
</dbReference>
<dbReference type="RefSeq" id="WP_085887443.1">
    <property type="nucleotide sequence ID" value="NZ_FWFN01000003.1"/>
</dbReference>
<evidence type="ECO:0000256" key="7">
    <source>
        <dbReference type="SAM" id="SignalP"/>
    </source>
</evidence>
<dbReference type="EC" id="2.7.13.3" evidence="2"/>
<dbReference type="InterPro" id="IPR036890">
    <property type="entry name" value="HATPase_C_sf"/>
</dbReference>
<name>A0A1X6YZW9_9RHOB</name>
<dbReference type="Gene3D" id="3.30.450.20">
    <property type="entry name" value="PAS domain"/>
    <property type="match status" value="1"/>
</dbReference>
<evidence type="ECO:0000256" key="5">
    <source>
        <dbReference type="SAM" id="MobiDB-lite"/>
    </source>
</evidence>
<dbReference type="Pfam" id="PF02518">
    <property type="entry name" value="HATPase_c"/>
    <property type="match status" value="1"/>
</dbReference>
<keyword evidence="6" id="KW-0472">Membrane</keyword>
<keyword evidence="3 4" id="KW-0597">Phosphoprotein</keyword>
<dbReference type="PROSITE" id="PS50109">
    <property type="entry name" value="HIS_KIN"/>
    <property type="match status" value="1"/>
</dbReference>
<feature type="domain" description="Response regulatory" evidence="9">
    <location>
        <begin position="933"/>
        <end position="1047"/>
    </location>
</feature>
<feature type="chain" id="PRO_5012146142" description="histidine kinase" evidence="7">
    <location>
        <begin position="33"/>
        <end position="1049"/>
    </location>
</feature>
<dbReference type="PROSITE" id="PS50110">
    <property type="entry name" value="RESPONSE_REGULATORY"/>
    <property type="match status" value="1"/>
</dbReference>
<dbReference type="SUPFAM" id="SSF53850">
    <property type="entry name" value="Periplasmic binding protein-like II"/>
    <property type="match status" value="2"/>
</dbReference>
<dbReference type="SMART" id="SM00388">
    <property type="entry name" value="HisKA"/>
    <property type="match status" value="1"/>
</dbReference>
<dbReference type="PRINTS" id="PR00344">
    <property type="entry name" value="BCTRLSENSOR"/>
</dbReference>
<evidence type="ECO:0000256" key="4">
    <source>
        <dbReference type="PROSITE-ProRule" id="PRU00169"/>
    </source>
</evidence>
<dbReference type="PROSITE" id="PS50113">
    <property type="entry name" value="PAC"/>
    <property type="match status" value="1"/>
</dbReference>
<dbReference type="InterPro" id="IPR011006">
    <property type="entry name" value="CheY-like_superfamily"/>
</dbReference>
<dbReference type="InterPro" id="IPR001638">
    <property type="entry name" value="Solute-binding_3/MltF_N"/>
</dbReference>
<feature type="transmembrane region" description="Helical" evidence="6">
    <location>
        <begin position="502"/>
        <end position="524"/>
    </location>
</feature>
<comment type="catalytic activity">
    <reaction evidence="1">
        <text>ATP + protein L-histidine = ADP + protein N-phospho-L-histidine.</text>
        <dbReference type="EC" id="2.7.13.3"/>
    </reaction>
</comment>
<dbReference type="InterPro" id="IPR036097">
    <property type="entry name" value="HisK_dim/P_sf"/>
</dbReference>
<dbReference type="Proteomes" id="UP000193963">
    <property type="component" value="Unassembled WGS sequence"/>
</dbReference>
<dbReference type="SUPFAM" id="SSF52172">
    <property type="entry name" value="CheY-like"/>
    <property type="match status" value="1"/>
</dbReference>
<dbReference type="InterPro" id="IPR004358">
    <property type="entry name" value="Sig_transdc_His_kin-like_C"/>
</dbReference>
<organism evidence="11 12">
    <name type="scientific">Pseudooceanicola marinus</name>
    <dbReference type="NCBI Taxonomy" id="396013"/>
    <lineage>
        <taxon>Bacteria</taxon>
        <taxon>Pseudomonadati</taxon>
        <taxon>Pseudomonadota</taxon>
        <taxon>Alphaproteobacteria</taxon>
        <taxon>Rhodobacterales</taxon>
        <taxon>Paracoccaceae</taxon>
        <taxon>Pseudooceanicola</taxon>
    </lineage>
</organism>
<feature type="region of interest" description="Disordered" evidence="5">
    <location>
        <begin position="909"/>
        <end position="930"/>
    </location>
</feature>
<evidence type="ECO:0000259" key="8">
    <source>
        <dbReference type="PROSITE" id="PS50109"/>
    </source>
</evidence>
<feature type="domain" description="Histidine kinase" evidence="8">
    <location>
        <begin position="682"/>
        <end position="912"/>
    </location>
</feature>
<dbReference type="InterPro" id="IPR000700">
    <property type="entry name" value="PAS-assoc_C"/>
</dbReference>
<dbReference type="SMART" id="SM00062">
    <property type="entry name" value="PBPb"/>
    <property type="match status" value="2"/>
</dbReference>
<evidence type="ECO:0000259" key="9">
    <source>
        <dbReference type="PROSITE" id="PS50110"/>
    </source>
</evidence>
<feature type="modified residue" description="4-aspartylphosphate" evidence="4">
    <location>
        <position position="983"/>
    </location>
</feature>
<dbReference type="Gene3D" id="3.40.190.10">
    <property type="entry name" value="Periplasmic binding protein-like II"/>
    <property type="match status" value="4"/>
</dbReference>
<dbReference type="Pfam" id="PF00512">
    <property type="entry name" value="HisKA"/>
    <property type="match status" value="1"/>
</dbReference>
<feature type="signal peptide" evidence="7">
    <location>
        <begin position="1"/>
        <end position="32"/>
    </location>
</feature>
<dbReference type="InterPro" id="IPR005467">
    <property type="entry name" value="His_kinase_dom"/>
</dbReference>
<reference evidence="11 12" key="1">
    <citation type="submission" date="2017-03" db="EMBL/GenBank/DDBJ databases">
        <authorList>
            <person name="Afonso C.L."/>
            <person name="Miller P.J."/>
            <person name="Scott M.A."/>
            <person name="Spackman E."/>
            <person name="Goraichik I."/>
            <person name="Dimitrov K.M."/>
            <person name="Suarez D.L."/>
            <person name="Swayne D.E."/>
        </authorList>
    </citation>
    <scope>NUCLEOTIDE SEQUENCE [LARGE SCALE GENOMIC DNA]</scope>
    <source>
        <strain evidence="11 12">CECT 7751</strain>
    </source>
</reference>
<protein>
    <recommendedName>
        <fullName evidence="2">histidine kinase</fullName>
        <ecNumber evidence="2">2.7.13.3</ecNumber>
    </recommendedName>
</protein>
<evidence type="ECO:0000256" key="3">
    <source>
        <dbReference type="ARBA" id="ARBA00022553"/>
    </source>
</evidence>
<dbReference type="PANTHER" id="PTHR43065:SF42">
    <property type="entry name" value="TWO-COMPONENT SENSOR PPRA"/>
    <property type="match status" value="1"/>
</dbReference>
<keyword evidence="7" id="KW-0732">Signal</keyword>
<accession>A0A1X6YZW9</accession>
<dbReference type="InterPro" id="IPR003661">
    <property type="entry name" value="HisK_dim/P_dom"/>
</dbReference>
<dbReference type="Gene3D" id="1.10.287.130">
    <property type="match status" value="1"/>
</dbReference>